<proteinExistence type="predicted"/>
<name>A0A3R8QH35_9CORY</name>
<dbReference type="AlphaFoldDB" id="A0A3R8QH35"/>
<dbReference type="GeneID" id="60807914"/>
<evidence type="ECO:0000313" key="1">
    <source>
        <dbReference type="EMBL" id="RRO86921.1"/>
    </source>
</evidence>
<comment type="caution">
    <text evidence="1">The sequence shown here is derived from an EMBL/GenBank/DDBJ whole genome shotgun (WGS) entry which is preliminary data.</text>
</comment>
<dbReference type="EMBL" id="PQNK01000006">
    <property type="protein sequence ID" value="RRO86921.1"/>
    <property type="molecule type" value="Genomic_DNA"/>
</dbReference>
<sequence length="285" mass="30988">MTAPPLHILSGFQVGHATPVELDDAWAGGWRCDRAVLRWTDDPARATWTAKTLDRVRPAGVAVARPIRSSDGRWSVGGWNARTFLSGARAPRFDETAATVLRVNEALRDEERPAFLTAPEPGRTWSERDILAAAEHAAWSPDPAAVVGAVLDPDSVPRDDVAQAIEKVVGLVLLRDEVTAPDQLVHADALGTTAYDGAADPVVTDIVPAWRPAGWSVAVLIVDSLAWANAEDTLLNRWSHLPDFPQLVLRAVIYRLFVHVLHPGSRPEAWPGLARVSDVVAARFR</sequence>
<organism evidence="1 2">
    <name type="scientific">Corynebacterium bovis</name>
    <dbReference type="NCBI Taxonomy" id="36808"/>
    <lineage>
        <taxon>Bacteria</taxon>
        <taxon>Bacillati</taxon>
        <taxon>Actinomycetota</taxon>
        <taxon>Actinomycetes</taxon>
        <taxon>Mycobacteriales</taxon>
        <taxon>Corynebacteriaceae</taxon>
        <taxon>Corynebacterium</taxon>
    </lineage>
</organism>
<dbReference type="InterPro" id="IPR013402">
    <property type="entry name" value="CHP02569"/>
</dbReference>
<gene>
    <name evidence="1" type="ORF">CXF48_04645</name>
</gene>
<dbReference type="NCBIfam" id="TIGR02569">
    <property type="entry name" value="TIGR02569_actnb"/>
    <property type="match status" value="1"/>
</dbReference>
<dbReference type="Proteomes" id="UP000276526">
    <property type="component" value="Unassembled WGS sequence"/>
</dbReference>
<protein>
    <submittedName>
        <fullName evidence="1">TIGR02569 family protein</fullName>
    </submittedName>
</protein>
<dbReference type="OrthoDB" id="4427130at2"/>
<accession>A0A3R8QH35</accession>
<evidence type="ECO:0000313" key="2">
    <source>
        <dbReference type="Proteomes" id="UP000276526"/>
    </source>
</evidence>
<dbReference type="RefSeq" id="WP_125173344.1">
    <property type="nucleotide sequence ID" value="NZ_CP066067.1"/>
</dbReference>
<reference evidence="1 2" key="1">
    <citation type="submission" date="2018-01" db="EMBL/GenBank/DDBJ databases">
        <title>Twenty Corynebacterium bovis Genomes.</title>
        <authorList>
            <person name="Gulvik C.A."/>
        </authorList>
    </citation>
    <scope>NUCLEOTIDE SEQUENCE [LARGE SCALE GENOMIC DNA]</scope>
    <source>
        <strain evidence="1 2">F6900</strain>
    </source>
</reference>